<evidence type="ECO:0000313" key="4">
    <source>
        <dbReference type="Proteomes" id="UP000265930"/>
    </source>
</evidence>
<evidence type="ECO:0000259" key="2">
    <source>
        <dbReference type="PROSITE" id="PS51118"/>
    </source>
</evidence>
<organism evidence="3 4">
    <name type="scientific">Clostridium chromiireducens</name>
    <dbReference type="NCBI Taxonomy" id="225345"/>
    <lineage>
        <taxon>Bacteria</taxon>
        <taxon>Bacillati</taxon>
        <taxon>Bacillota</taxon>
        <taxon>Clostridia</taxon>
        <taxon>Eubacteriales</taxon>
        <taxon>Clostridiaceae</taxon>
        <taxon>Clostridium</taxon>
    </lineage>
</organism>
<dbReference type="SUPFAM" id="SSF46785">
    <property type="entry name" value="Winged helix' DNA-binding domain"/>
    <property type="match status" value="1"/>
</dbReference>
<feature type="compositionally biased region" description="Basic and acidic residues" evidence="1">
    <location>
        <begin position="58"/>
        <end position="70"/>
    </location>
</feature>
<dbReference type="InterPro" id="IPR002577">
    <property type="entry name" value="HTH_HxlR"/>
</dbReference>
<reference evidence="3 4" key="1">
    <citation type="submission" date="2018-08" db="EMBL/GenBank/DDBJ databases">
        <title>Genome of Clostridium chromiireducens C1, DSM12136.</title>
        <authorList>
            <person name="Xing M."/>
            <person name="Wei Y."/>
            <person name="Ang E.L."/>
            <person name="Zhao H."/>
            <person name="Zhang Y."/>
        </authorList>
    </citation>
    <scope>NUCLEOTIDE SEQUENCE [LARGE SCALE GENOMIC DNA]</scope>
    <source>
        <strain evidence="3 4">C1</strain>
    </source>
</reference>
<dbReference type="Proteomes" id="UP000265930">
    <property type="component" value="Unassembled WGS sequence"/>
</dbReference>
<name>A0A399IL25_9CLOT</name>
<proteinExistence type="predicted"/>
<sequence length="70" mass="8021">MPSRVEYCLTEEGNSVVHILQSICRWSEAYHKEDNENRMTQCEKCDYKQGKGAFSPENKVDSKPKHGGSE</sequence>
<dbReference type="RefSeq" id="WP_119367522.1">
    <property type="nucleotide sequence ID" value="NZ_QXDJ01000004.1"/>
</dbReference>
<dbReference type="InterPro" id="IPR036388">
    <property type="entry name" value="WH-like_DNA-bd_sf"/>
</dbReference>
<accession>A0A399IL25</accession>
<dbReference type="PROSITE" id="PS51118">
    <property type="entry name" value="HTH_HXLR"/>
    <property type="match status" value="1"/>
</dbReference>
<dbReference type="EMBL" id="QXDJ01000004">
    <property type="protein sequence ID" value="RII33690.1"/>
    <property type="molecule type" value="Genomic_DNA"/>
</dbReference>
<feature type="region of interest" description="Disordered" evidence="1">
    <location>
        <begin position="49"/>
        <end position="70"/>
    </location>
</feature>
<protein>
    <recommendedName>
        <fullName evidence="2">HTH hxlR-type domain-containing protein</fullName>
    </recommendedName>
</protein>
<evidence type="ECO:0000313" key="3">
    <source>
        <dbReference type="EMBL" id="RII33690.1"/>
    </source>
</evidence>
<dbReference type="AlphaFoldDB" id="A0A399IL25"/>
<dbReference type="InterPro" id="IPR036390">
    <property type="entry name" value="WH_DNA-bd_sf"/>
</dbReference>
<evidence type="ECO:0000256" key="1">
    <source>
        <dbReference type="SAM" id="MobiDB-lite"/>
    </source>
</evidence>
<dbReference type="Gene3D" id="1.10.10.10">
    <property type="entry name" value="Winged helix-like DNA-binding domain superfamily/Winged helix DNA-binding domain"/>
    <property type="match status" value="1"/>
</dbReference>
<comment type="caution">
    <text evidence="3">The sequence shown here is derived from an EMBL/GenBank/DDBJ whole genome shotgun (WGS) entry which is preliminary data.</text>
</comment>
<feature type="domain" description="HTH hxlR-type" evidence="2">
    <location>
        <begin position="1"/>
        <end position="35"/>
    </location>
</feature>
<dbReference type="Pfam" id="PF01638">
    <property type="entry name" value="HxlR"/>
    <property type="match status" value="1"/>
</dbReference>
<gene>
    <name evidence="3" type="ORF">D2A34_18375</name>
</gene>